<evidence type="ECO:0000313" key="2">
    <source>
        <dbReference type="Proteomes" id="UP000572680"/>
    </source>
</evidence>
<organism evidence="1 2">
    <name type="scientific">Actinomadura namibiensis</name>
    <dbReference type="NCBI Taxonomy" id="182080"/>
    <lineage>
        <taxon>Bacteria</taxon>
        <taxon>Bacillati</taxon>
        <taxon>Actinomycetota</taxon>
        <taxon>Actinomycetes</taxon>
        <taxon>Streptosporangiales</taxon>
        <taxon>Thermomonosporaceae</taxon>
        <taxon>Actinomadura</taxon>
    </lineage>
</organism>
<dbReference type="AlphaFoldDB" id="A0A7W3LJ05"/>
<reference evidence="1 2" key="1">
    <citation type="submission" date="2020-08" db="EMBL/GenBank/DDBJ databases">
        <title>Genomic Encyclopedia of Type Strains, Phase IV (KMG-IV): sequencing the most valuable type-strain genomes for metagenomic binning, comparative biology and taxonomic classification.</title>
        <authorList>
            <person name="Goeker M."/>
        </authorList>
    </citation>
    <scope>NUCLEOTIDE SEQUENCE [LARGE SCALE GENOMIC DNA]</scope>
    <source>
        <strain evidence="1 2">DSM 44197</strain>
    </source>
</reference>
<evidence type="ECO:0000313" key="1">
    <source>
        <dbReference type="EMBL" id="MBA8948938.1"/>
    </source>
</evidence>
<accession>A0A7W3LJ05</accession>
<protein>
    <recommendedName>
        <fullName evidence="3">Uma2 family endonuclease</fullName>
    </recommendedName>
</protein>
<dbReference type="EMBL" id="JACJIA010000001">
    <property type="protein sequence ID" value="MBA8948938.1"/>
    <property type="molecule type" value="Genomic_DNA"/>
</dbReference>
<keyword evidence="2" id="KW-1185">Reference proteome</keyword>
<dbReference type="Proteomes" id="UP000572680">
    <property type="component" value="Unassembled WGS sequence"/>
</dbReference>
<proteinExistence type="predicted"/>
<evidence type="ECO:0008006" key="3">
    <source>
        <dbReference type="Google" id="ProtNLM"/>
    </source>
</evidence>
<dbReference type="RefSeq" id="WP_182841487.1">
    <property type="nucleotide sequence ID" value="NZ_BAAALP010000006.1"/>
</dbReference>
<name>A0A7W3LJ05_ACTNM</name>
<comment type="caution">
    <text evidence="1">The sequence shown here is derived from an EMBL/GenBank/DDBJ whole genome shotgun (WGS) entry which is preliminary data.</text>
</comment>
<sequence>MLLPEWTRTALPAAPYALWARGELDDFLELPEKNHAEVVGGEITVSVAPWDMRHGPMVGEINRAFTLAELADPA</sequence>
<gene>
    <name evidence="1" type="ORF">HNR61_000536</name>
</gene>